<dbReference type="GO" id="GO:0006396">
    <property type="term" value="P:RNA processing"/>
    <property type="evidence" value="ECO:0007669"/>
    <property type="project" value="UniProtKB-UniRule"/>
</dbReference>
<proteinExistence type="predicted"/>
<name>A0RXV7_CENSY</name>
<dbReference type="EC" id="6.5.1.4" evidence="1"/>
<accession>A0RXV7</accession>
<dbReference type="Gene3D" id="3.30.360.20">
    <property type="entry name" value="RNA 3'-terminal phosphate cyclase, insert domain"/>
    <property type="match status" value="1"/>
</dbReference>
<dbReference type="STRING" id="414004.CENSYa_1552"/>
<gene>
    <name evidence="3" type="ordered locus">CENSYa_1552</name>
</gene>
<dbReference type="KEGG" id="csy:CENSYa_1552"/>
<dbReference type="InterPro" id="IPR036553">
    <property type="entry name" value="RPTC_insert"/>
</dbReference>
<evidence type="ECO:0000313" key="3">
    <source>
        <dbReference type="EMBL" id="ABK78174.1"/>
    </source>
</evidence>
<dbReference type="NCBIfam" id="TIGR03399">
    <property type="entry name" value="RNA_3prim_cycl"/>
    <property type="match status" value="1"/>
</dbReference>
<dbReference type="EnsemblBacteria" id="ABK78174">
    <property type="protein sequence ID" value="ABK78174"/>
    <property type="gene ID" value="CENSYa_1552"/>
</dbReference>
<evidence type="ECO:0000256" key="1">
    <source>
        <dbReference type="NCBIfam" id="TIGR03399"/>
    </source>
</evidence>
<dbReference type="InterPro" id="IPR017770">
    <property type="entry name" value="RNA3'_term_phos_cyc_type_1"/>
</dbReference>
<dbReference type="PANTHER" id="PTHR11096">
    <property type="entry name" value="RNA 3' TERMINAL PHOSPHATE CYCLASE"/>
    <property type="match status" value="1"/>
</dbReference>
<dbReference type="InterPro" id="IPR023797">
    <property type="entry name" value="RNA3'_phos_cyclase_dom"/>
</dbReference>
<dbReference type="InterPro" id="IPR000228">
    <property type="entry name" value="RNA3'_term_phos_cyc"/>
</dbReference>
<dbReference type="PROSITE" id="PS01287">
    <property type="entry name" value="RTC"/>
    <property type="match status" value="1"/>
</dbReference>
<protein>
    <recommendedName>
        <fullName evidence="1">RNA 3'-terminal phosphate cyclase</fullName>
        <ecNumber evidence="1">6.5.1.4</ecNumber>
    </recommendedName>
</protein>
<dbReference type="PANTHER" id="PTHR11096:SF0">
    <property type="entry name" value="RNA 3'-TERMINAL PHOSPHATE CYCLASE"/>
    <property type="match status" value="1"/>
</dbReference>
<dbReference type="SUPFAM" id="SSF55205">
    <property type="entry name" value="EPT/RTPC-like"/>
    <property type="match status" value="1"/>
</dbReference>
<dbReference type="GO" id="GO:0003963">
    <property type="term" value="F:RNA-3'-phosphate cyclase activity"/>
    <property type="evidence" value="ECO:0007669"/>
    <property type="project" value="UniProtKB-UniRule"/>
</dbReference>
<sequence length="339" mass="35307">MDTLEIDGSFGEGGGQVLRTAVSLSCMTGRPVRISRIRAGRKKPGLARQHLAAVGVLARACGAKTRGLAEGSTELEFAPGNAWDGTAAADVGTAGSIPLILSAVIPAASIRGGMEVSLAGGTDVSWSPTIEYTGRVLREAYSRMGIDYSINVERRGYYPRGGGSVSASIQPCRVPRPILLGSDKPEQAELLCSYSKMPRDKVEAAAKEAACSLEEDGCSIHTEIGRGDADDPGGTALLYSSGHGHVRGADALYKEGGFGGLHRGFARSDAGADDHLADMLVVPASLADGTSVITVDNVSGHLGTCLYVASRMTGCRYGYSGIGRGHEVWIEGRSDARVH</sequence>
<dbReference type="InterPro" id="IPR037136">
    <property type="entry name" value="RNA3'_phos_cyclase_dom_sf"/>
</dbReference>
<reference evidence="3 4" key="1">
    <citation type="journal article" date="2006" name="Proc. Natl. Acad. Sci. U.S.A.">
        <title>Genomic analysis of the uncultivated marine crenarchaeote Cenarchaeum symbiosum.</title>
        <authorList>
            <person name="Hallam S.J."/>
            <person name="Konstantinidis K.T."/>
            <person name="Putnam N."/>
            <person name="Schleper C."/>
            <person name="Watanabe Y."/>
            <person name="Sugahara J."/>
            <person name="Preston C."/>
            <person name="de la Torre J."/>
            <person name="Richardson P.M."/>
            <person name="DeLong E.F."/>
        </authorList>
    </citation>
    <scope>NUCLEOTIDE SEQUENCE [LARGE SCALE GENOMIC DNA]</scope>
    <source>
        <strain evidence="4">A</strain>
    </source>
</reference>
<dbReference type="Pfam" id="PF01137">
    <property type="entry name" value="RTC"/>
    <property type="match status" value="1"/>
</dbReference>
<dbReference type="PATRIC" id="fig|414004.10.peg.1421"/>
<dbReference type="EMBL" id="DP000238">
    <property type="protein sequence ID" value="ABK78174.1"/>
    <property type="molecule type" value="Genomic_DNA"/>
</dbReference>
<dbReference type="PIRSF" id="PIRSF005378">
    <property type="entry name" value="RNA3'_term_phos_cycl_euk"/>
    <property type="match status" value="1"/>
</dbReference>
<dbReference type="Gene3D" id="3.65.10.20">
    <property type="entry name" value="RNA 3'-terminal phosphate cyclase domain"/>
    <property type="match status" value="1"/>
</dbReference>
<dbReference type="HOGENOM" id="CLU_027882_0_0_2"/>
<dbReference type="InterPro" id="IPR020719">
    <property type="entry name" value="RNA3'_term_phos_cycl-like_CS"/>
</dbReference>
<organism evidence="3 4">
    <name type="scientific">Cenarchaeum symbiosum (strain A)</name>
    <dbReference type="NCBI Taxonomy" id="414004"/>
    <lineage>
        <taxon>Archaea</taxon>
        <taxon>Nitrososphaerota</taxon>
        <taxon>Candidatus Cenarchaeales</taxon>
        <taxon>Candidatus Cenarchaeaceae</taxon>
        <taxon>Candidatus Cenarchaeum</taxon>
    </lineage>
</organism>
<evidence type="ECO:0000259" key="2">
    <source>
        <dbReference type="Pfam" id="PF01137"/>
    </source>
</evidence>
<evidence type="ECO:0000313" key="4">
    <source>
        <dbReference type="Proteomes" id="UP000000758"/>
    </source>
</evidence>
<feature type="domain" description="RNA 3'-terminal phosphate cyclase" evidence="2">
    <location>
        <begin position="11"/>
        <end position="317"/>
    </location>
</feature>
<dbReference type="Proteomes" id="UP000000758">
    <property type="component" value="Chromosome"/>
</dbReference>
<keyword evidence="3" id="KW-0436">Ligase</keyword>
<dbReference type="AlphaFoldDB" id="A0RXV7"/>
<keyword evidence="4" id="KW-1185">Reference proteome</keyword>
<dbReference type="InterPro" id="IPR013792">
    <property type="entry name" value="RNA3'P_cycl/enolpyr_Trfase_a/b"/>
</dbReference>